<dbReference type="AlphaFoldDB" id="A0A2P7QW86"/>
<feature type="coiled-coil region" evidence="1">
    <location>
        <begin position="306"/>
        <end position="350"/>
    </location>
</feature>
<feature type="domain" description="ParB-like N-terminal" evidence="3">
    <location>
        <begin position="3"/>
        <end position="102"/>
    </location>
</feature>
<dbReference type="RefSeq" id="WP_106512394.1">
    <property type="nucleotide sequence ID" value="NZ_PXYI01000002.1"/>
</dbReference>
<dbReference type="SUPFAM" id="SSF109709">
    <property type="entry name" value="KorB DNA-binding domain-like"/>
    <property type="match status" value="1"/>
</dbReference>
<dbReference type="Gene3D" id="1.10.10.2830">
    <property type="match status" value="1"/>
</dbReference>
<dbReference type="CDD" id="cd16406">
    <property type="entry name" value="ParB_N_like"/>
    <property type="match status" value="1"/>
</dbReference>
<dbReference type="Pfam" id="PF02195">
    <property type="entry name" value="ParB_N"/>
    <property type="match status" value="1"/>
</dbReference>
<reference evidence="4 5" key="1">
    <citation type="submission" date="2018-03" db="EMBL/GenBank/DDBJ databases">
        <title>The draft genome of Sphingosinicella sp. GL-C-18.</title>
        <authorList>
            <person name="Liu L."/>
            <person name="Li L."/>
            <person name="Liang L."/>
            <person name="Zhang X."/>
            <person name="Wang T."/>
        </authorList>
    </citation>
    <scope>NUCLEOTIDE SEQUENCE [LARGE SCALE GENOMIC DNA]</scope>
    <source>
        <strain evidence="4 5">GL-C-18</strain>
    </source>
</reference>
<dbReference type="InterPro" id="IPR003115">
    <property type="entry name" value="ParB_N"/>
</dbReference>
<evidence type="ECO:0000256" key="2">
    <source>
        <dbReference type="SAM" id="MobiDB-lite"/>
    </source>
</evidence>
<dbReference type="Proteomes" id="UP000241167">
    <property type="component" value="Unassembled WGS sequence"/>
</dbReference>
<evidence type="ECO:0000259" key="3">
    <source>
        <dbReference type="SMART" id="SM00470"/>
    </source>
</evidence>
<dbReference type="SMART" id="SM00470">
    <property type="entry name" value="ParB"/>
    <property type="match status" value="1"/>
</dbReference>
<protein>
    <submittedName>
        <fullName evidence="4">Chromosome partitioning protein ParB</fullName>
    </submittedName>
</protein>
<dbReference type="InterPro" id="IPR050336">
    <property type="entry name" value="Chromosome_partition/occlusion"/>
</dbReference>
<dbReference type="PANTHER" id="PTHR33375:SF7">
    <property type="entry name" value="CHROMOSOME 2-PARTITIONING PROTEIN PARB-RELATED"/>
    <property type="match status" value="1"/>
</dbReference>
<evidence type="ECO:0000313" key="5">
    <source>
        <dbReference type="Proteomes" id="UP000241167"/>
    </source>
</evidence>
<dbReference type="OrthoDB" id="9813122at2"/>
<name>A0A2P7QW86_9SPHN</name>
<feature type="region of interest" description="Disordered" evidence="2">
    <location>
        <begin position="679"/>
        <end position="708"/>
    </location>
</feature>
<dbReference type="Gene3D" id="3.90.1530.30">
    <property type="match status" value="1"/>
</dbReference>
<evidence type="ECO:0000313" key="4">
    <source>
        <dbReference type="EMBL" id="PSJ42225.1"/>
    </source>
</evidence>
<dbReference type="InterPro" id="IPR041468">
    <property type="entry name" value="HTH_ParB/Spo0J"/>
</dbReference>
<sequence length="708" mass="75587">MIRTIPLNKLLASTRNVRRRGDAQADAQLKADIEARGLLQNLVVTPVAKPRGRFAVEAGERRRRALQALADEGKLDQAHGVPCLVLEVGTIPPEEASVAENFQRLSMNPADECLAFRQLIASGTDVESIARRFGLTTRFVEGRLRLADLAPVVFQALGSGEIGLEVAKAYAVTGDRERQAWVFEQIGNSYGGAQPDSVRRMMTQATASGADRRARFVGENAYVAAGGRVERDLFSGEAAARWLDVPLLERLATEKLEAIAADEASGAGLAWVRPTLAEWIGHSLASGLERIPAEPATLTDAEMERVAALQEEFDALAELVDGAEASEEARQDAEDRMAMLHKEMRALTDKPPMLPAALREQAGTFLLLDEEGRPTLHDVFYKEAADPDGGGEAGETRVDGAAIPCDPAAAVAETGPALSQRLLGELSMQRRDILAVHIVMDPALALDLATFLMVDGETGCVSERSGFSLRASRPADPMPDFCTADAPATMKLAGIVESLDRTWAEGDTRGTRFDAFRSLSSEARMAWLAYAVARTPEASIGTRGAGCAFHDHLSALLGIDLARWWRPTGMNFFDRVPKSVTLAALAEIGGPALSARYANTRKAELAQSCERIFAGDFIGDVEVKAAALAWVPDAMRFAAAADQQEEADVPPWEERPTTGLAGAGDAPALEALWGSAADGSEFGAASGEGDPGEEREGSGLMCGIEEAA</sequence>
<dbReference type="PANTHER" id="PTHR33375">
    <property type="entry name" value="CHROMOSOME-PARTITIONING PROTEIN PARB-RELATED"/>
    <property type="match status" value="1"/>
</dbReference>
<dbReference type="Pfam" id="PF17762">
    <property type="entry name" value="HTH_ParB"/>
    <property type="match status" value="1"/>
</dbReference>
<dbReference type="SUPFAM" id="SSF110849">
    <property type="entry name" value="ParB/Sulfiredoxin"/>
    <property type="match status" value="1"/>
</dbReference>
<evidence type="ECO:0000256" key="1">
    <source>
        <dbReference type="SAM" id="Coils"/>
    </source>
</evidence>
<dbReference type="GO" id="GO:0005694">
    <property type="term" value="C:chromosome"/>
    <property type="evidence" value="ECO:0007669"/>
    <property type="project" value="TreeGrafter"/>
</dbReference>
<dbReference type="GO" id="GO:0007059">
    <property type="term" value="P:chromosome segregation"/>
    <property type="evidence" value="ECO:0007669"/>
    <property type="project" value="TreeGrafter"/>
</dbReference>
<gene>
    <name evidence="4" type="ORF">C7I55_08310</name>
</gene>
<accession>A0A2P7QW86</accession>
<dbReference type="EMBL" id="PXYI01000002">
    <property type="protein sequence ID" value="PSJ42225.1"/>
    <property type="molecule type" value="Genomic_DNA"/>
</dbReference>
<keyword evidence="5" id="KW-1185">Reference proteome</keyword>
<proteinExistence type="predicted"/>
<comment type="caution">
    <text evidence="4">The sequence shown here is derived from an EMBL/GenBank/DDBJ whole genome shotgun (WGS) entry which is preliminary data.</text>
</comment>
<keyword evidence="1" id="KW-0175">Coiled coil</keyword>
<dbReference type="InterPro" id="IPR036086">
    <property type="entry name" value="ParB/Sulfiredoxin_sf"/>
</dbReference>
<feature type="region of interest" description="Disordered" evidence="2">
    <location>
        <begin position="642"/>
        <end position="664"/>
    </location>
</feature>
<organism evidence="4 5">
    <name type="scientific">Allosphingosinicella deserti</name>
    <dbReference type="NCBI Taxonomy" id="2116704"/>
    <lineage>
        <taxon>Bacteria</taxon>
        <taxon>Pseudomonadati</taxon>
        <taxon>Pseudomonadota</taxon>
        <taxon>Alphaproteobacteria</taxon>
        <taxon>Sphingomonadales</taxon>
        <taxon>Sphingomonadaceae</taxon>
        <taxon>Allosphingosinicella</taxon>
    </lineage>
</organism>